<evidence type="ECO:0000256" key="1">
    <source>
        <dbReference type="ARBA" id="ARBA00004479"/>
    </source>
</evidence>
<accession>A0A2G8L2E0</accession>
<evidence type="ECO:0000256" key="8">
    <source>
        <dbReference type="SAM" id="SignalP"/>
    </source>
</evidence>
<keyword evidence="5" id="KW-1015">Disulfide bond</keyword>
<dbReference type="InterPro" id="IPR051275">
    <property type="entry name" value="Cell_adhesion_signaling"/>
</dbReference>
<evidence type="ECO:0000313" key="10">
    <source>
        <dbReference type="EMBL" id="PIK54429.1"/>
    </source>
</evidence>
<feature type="domain" description="Ig-like" evidence="9">
    <location>
        <begin position="131"/>
        <end position="220"/>
    </location>
</feature>
<feature type="signal peptide" evidence="8">
    <location>
        <begin position="1"/>
        <end position="22"/>
    </location>
</feature>
<dbReference type="Gene3D" id="2.60.40.10">
    <property type="entry name" value="Immunoglobulins"/>
    <property type="match status" value="3"/>
</dbReference>
<feature type="domain" description="Ig-like" evidence="9">
    <location>
        <begin position="22"/>
        <end position="127"/>
    </location>
</feature>
<evidence type="ECO:0000256" key="6">
    <source>
        <dbReference type="ARBA" id="ARBA00023180"/>
    </source>
</evidence>
<feature type="domain" description="Ig-like" evidence="9">
    <location>
        <begin position="232"/>
        <end position="321"/>
    </location>
</feature>
<dbReference type="SMART" id="SM00409">
    <property type="entry name" value="IG"/>
    <property type="match status" value="3"/>
</dbReference>
<dbReference type="PANTHER" id="PTHR11640">
    <property type="entry name" value="NEPHRIN"/>
    <property type="match status" value="1"/>
</dbReference>
<dbReference type="InterPro" id="IPR013106">
    <property type="entry name" value="Ig_V-set"/>
</dbReference>
<sequence>MSEVCLILLSVTVTQLFTSCLGNFLIQPQDSTSVVGEVVIFKCSVNRTDLDSTLLYWSKDKHHLSVNERLVESLDRGVKSRLSVVGNRTLGEYNLQIENIRRTDVGSYVCSYIGLSGGQTSRAASLTVLIPPSEKFPLCFILAQTLRTTGQVDTFWPGQTARLRCVSVGGEPAATLVWKRKNATISSTKTSESIHERVLTPSDNGVAFTCEASSPALKVPKKCEVVPLKLLPSVQIRLMTREVIEGSNATYHCEASAIPKISLISWSFAGREVGFNESERVVVSEDKQFITIIDIRADEDQTSIDCVVSISTGLQSRDTMKMLVTRKPIIATNHRPQHPRVIASRTLTIFLGIPSFM</sequence>
<feature type="chain" id="PRO_5013903275" description="Ig-like domain-containing protein" evidence="8">
    <location>
        <begin position="23"/>
        <end position="357"/>
    </location>
</feature>
<keyword evidence="4" id="KW-0472">Membrane</keyword>
<dbReference type="Proteomes" id="UP000230750">
    <property type="component" value="Unassembled WGS sequence"/>
</dbReference>
<evidence type="ECO:0000256" key="5">
    <source>
        <dbReference type="ARBA" id="ARBA00023157"/>
    </source>
</evidence>
<dbReference type="Pfam" id="PF07686">
    <property type="entry name" value="V-set"/>
    <property type="match status" value="1"/>
</dbReference>
<dbReference type="GO" id="GO:0005911">
    <property type="term" value="C:cell-cell junction"/>
    <property type="evidence" value="ECO:0007669"/>
    <property type="project" value="TreeGrafter"/>
</dbReference>
<comment type="caution">
    <text evidence="10">The sequence shown here is derived from an EMBL/GenBank/DDBJ whole genome shotgun (WGS) entry which is preliminary data.</text>
</comment>
<dbReference type="Pfam" id="PF08205">
    <property type="entry name" value="C2-set_2"/>
    <property type="match status" value="1"/>
</dbReference>
<evidence type="ECO:0000256" key="4">
    <source>
        <dbReference type="ARBA" id="ARBA00023136"/>
    </source>
</evidence>
<evidence type="ECO:0000256" key="3">
    <source>
        <dbReference type="ARBA" id="ARBA00022989"/>
    </source>
</evidence>
<dbReference type="EMBL" id="MRZV01000248">
    <property type="protein sequence ID" value="PIK54429.1"/>
    <property type="molecule type" value="Genomic_DNA"/>
</dbReference>
<keyword evidence="2" id="KW-0812">Transmembrane</keyword>
<dbReference type="GO" id="GO:0005886">
    <property type="term" value="C:plasma membrane"/>
    <property type="evidence" value="ECO:0007669"/>
    <property type="project" value="TreeGrafter"/>
</dbReference>
<dbReference type="InterPro" id="IPR013162">
    <property type="entry name" value="CD80_C2-set"/>
</dbReference>
<evidence type="ECO:0000256" key="2">
    <source>
        <dbReference type="ARBA" id="ARBA00022692"/>
    </source>
</evidence>
<keyword evidence="6" id="KW-0325">Glycoprotein</keyword>
<evidence type="ECO:0000313" key="11">
    <source>
        <dbReference type="Proteomes" id="UP000230750"/>
    </source>
</evidence>
<keyword evidence="3" id="KW-1133">Transmembrane helix</keyword>
<organism evidence="10 11">
    <name type="scientific">Stichopus japonicus</name>
    <name type="common">Sea cucumber</name>
    <dbReference type="NCBI Taxonomy" id="307972"/>
    <lineage>
        <taxon>Eukaryota</taxon>
        <taxon>Metazoa</taxon>
        <taxon>Echinodermata</taxon>
        <taxon>Eleutherozoa</taxon>
        <taxon>Echinozoa</taxon>
        <taxon>Holothuroidea</taxon>
        <taxon>Aspidochirotacea</taxon>
        <taxon>Aspidochirotida</taxon>
        <taxon>Stichopodidae</taxon>
        <taxon>Apostichopus</taxon>
    </lineage>
</organism>
<dbReference type="SUPFAM" id="SSF48726">
    <property type="entry name" value="Immunoglobulin"/>
    <property type="match status" value="3"/>
</dbReference>
<dbReference type="InterPro" id="IPR007110">
    <property type="entry name" value="Ig-like_dom"/>
</dbReference>
<dbReference type="PANTHER" id="PTHR11640:SF31">
    <property type="entry name" value="IRREGULAR CHIASM C-ROUGHEST PROTEIN-RELATED"/>
    <property type="match status" value="1"/>
</dbReference>
<dbReference type="InterPro" id="IPR036179">
    <property type="entry name" value="Ig-like_dom_sf"/>
</dbReference>
<dbReference type="AlphaFoldDB" id="A0A2G8L2E0"/>
<dbReference type="STRING" id="307972.A0A2G8L2E0"/>
<gene>
    <name evidence="10" type="ORF">BSL78_08642</name>
</gene>
<protein>
    <recommendedName>
        <fullName evidence="9">Ig-like domain-containing protein</fullName>
    </recommendedName>
</protein>
<name>A0A2G8L2E0_STIJA</name>
<dbReference type="PROSITE" id="PS50835">
    <property type="entry name" value="IG_LIKE"/>
    <property type="match status" value="3"/>
</dbReference>
<evidence type="ECO:0000259" key="9">
    <source>
        <dbReference type="PROSITE" id="PS50835"/>
    </source>
</evidence>
<evidence type="ECO:0000256" key="7">
    <source>
        <dbReference type="ARBA" id="ARBA00023319"/>
    </source>
</evidence>
<reference evidence="10 11" key="1">
    <citation type="journal article" date="2017" name="PLoS Biol.">
        <title>The sea cucumber genome provides insights into morphological evolution and visceral regeneration.</title>
        <authorList>
            <person name="Zhang X."/>
            <person name="Sun L."/>
            <person name="Yuan J."/>
            <person name="Sun Y."/>
            <person name="Gao Y."/>
            <person name="Zhang L."/>
            <person name="Li S."/>
            <person name="Dai H."/>
            <person name="Hamel J.F."/>
            <person name="Liu C."/>
            <person name="Yu Y."/>
            <person name="Liu S."/>
            <person name="Lin W."/>
            <person name="Guo K."/>
            <person name="Jin S."/>
            <person name="Xu P."/>
            <person name="Storey K.B."/>
            <person name="Huan P."/>
            <person name="Zhang T."/>
            <person name="Zhou Y."/>
            <person name="Zhang J."/>
            <person name="Lin C."/>
            <person name="Li X."/>
            <person name="Xing L."/>
            <person name="Huo D."/>
            <person name="Sun M."/>
            <person name="Wang L."/>
            <person name="Mercier A."/>
            <person name="Li F."/>
            <person name="Yang H."/>
            <person name="Xiang J."/>
        </authorList>
    </citation>
    <scope>NUCLEOTIDE SEQUENCE [LARGE SCALE GENOMIC DNA]</scope>
    <source>
        <strain evidence="10">Shaxun</strain>
        <tissue evidence="10">Muscle</tissue>
    </source>
</reference>
<dbReference type="InterPro" id="IPR013783">
    <property type="entry name" value="Ig-like_fold"/>
</dbReference>
<dbReference type="OrthoDB" id="6413693at2759"/>
<keyword evidence="11" id="KW-1185">Reference proteome</keyword>
<comment type="subcellular location">
    <subcellularLocation>
        <location evidence="1">Membrane</location>
        <topology evidence="1">Single-pass type I membrane protein</topology>
    </subcellularLocation>
</comment>
<keyword evidence="7" id="KW-0393">Immunoglobulin domain</keyword>
<dbReference type="InterPro" id="IPR003599">
    <property type="entry name" value="Ig_sub"/>
</dbReference>
<keyword evidence="8" id="KW-0732">Signal</keyword>
<dbReference type="GO" id="GO:0050839">
    <property type="term" value="F:cell adhesion molecule binding"/>
    <property type="evidence" value="ECO:0007669"/>
    <property type="project" value="TreeGrafter"/>
</dbReference>
<dbReference type="GO" id="GO:0098609">
    <property type="term" value="P:cell-cell adhesion"/>
    <property type="evidence" value="ECO:0007669"/>
    <property type="project" value="TreeGrafter"/>
</dbReference>
<proteinExistence type="predicted"/>